<feature type="compositionally biased region" description="Basic and acidic residues" evidence="1">
    <location>
        <begin position="132"/>
        <end position="146"/>
    </location>
</feature>
<comment type="caution">
    <text evidence="3">The sequence shown here is derived from an EMBL/GenBank/DDBJ whole genome shotgun (WGS) entry which is preliminary data.</text>
</comment>
<reference evidence="3" key="1">
    <citation type="submission" date="2021-07" db="EMBL/GenBank/DDBJ databases">
        <authorList>
            <person name="Durling M."/>
        </authorList>
    </citation>
    <scope>NUCLEOTIDE SEQUENCE</scope>
</reference>
<evidence type="ECO:0008006" key="5">
    <source>
        <dbReference type="Google" id="ProtNLM"/>
    </source>
</evidence>
<feature type="region of interest" description="Disordered" evidence="1">
    <location>
        <begin position="119"/>
        <end position="160"/>
    </location>
</feature>
<dbReference type="Proteomes" id="UP000696280">
    <property type="component" value="Unassembled WGS sequence"/>
</dbReference>
<keyword evidence="2" id="KW-0732">Signal</keyword>
<evidence type="ECO:0000256" key="1">
    <source>
        <dbReference type="SAM" id="MobiDB-lite"/>
    </source>
</evidence>
<feature type="signal peptide" evidence="2">
    <location>
        <begin position="1"/>
        <end position="21"/>
    </location>
</feature>
<organism evidence="3 4">
    <name type="scientific">Hymenoscyphus fraxineus</name>
    <dbReference type="NCBI Taxonomy" id="746836"/>
    <lineage>
        <taxon>Eukaryota</taxon>
        <taxon>Fungi</taxon>
        <taxon>Dikarya</taxon>
        <taxon>Ascomycota</taxon>
        <taxon>Pezizomycotina</taxon>
        <taxon>Leotiomycetes</taxon>
        <taxon>Helotiales</taxon>
        <taxon>Helotiaceae</taxon>
        <taxon>Hymenoscyphus</taxon>
    </lineage>
</organism>
<evidence type="ECO:0000256" key="2">
    <source>
        <dbReference type="SAM" id="SignalP"/>
    </source>
</evidence>
<gene>
    <name evidence="3" type="ORF">HYFRA_00014022</name>
</gene>
<evidence type="ECO:0000313" key="3">
    <source>
        <dbReference type="EMBL" id="CAG8961977.1"/>
    </source>
</evidence>
<keyword evidence="4" id="KW-1185">Reference proteome</keyword>
<feature type="chain" id="PRO_5040149163" description="Secreted protein" evidence="2">
    <location>
        <begin position="22"/>
        <end position="180"/>
    </location>
</feature>
<dbReference type="AlphaFoldDB" id="A0A9N9LEI2"/>
<evidence type="ECO:0000313" key="4">
    <source>
        <dbReference type="Proteomes" id="UP000696280"/>
    </source>
</evidence>
<name>A0A9N9LEI2_9HELO</name>
<protein>
    <recommendedName>
        <fullName evidence="5">Secreted protein</fullName>
    </recommendedName>
</protein>
<sequence>MTTNLSFIVVLLVSPFMYVCGTNVDNVRKSMAYWDAILLFSPPNEKLYFVGGTALERSTWAALTVKRQTQESIPQSNGTVRDTMMCVIDVHLIRQEFRLVQSSKGNKCLAYGRRHARTPGPVSWGTVPDQTNRPESEGLKDSENQQRKTKQAHSPRPMEDYVKDNRRGLIYLRGLEMVFS</sequence>
<accession>A0A9N9LEI2</accession>
<dbReference type="EMBL" id="CAJVRL010000122">
    <property type="protein sequence ID" value="CAG8961977.1"/>
    <property type="molecule type" value="Genomic_DNA"/>
</dbReference>
<proteinExistence type="predicted"/>